<dbReference type="Proteomes" id="UP000443843">
    <property type="component" value="Unassembled WGS sequence"/>
</dbReference>
<accession>A0A844VYS6</accession>
<evidence type="ECO:0000313" key="3">
    <source>
        <dbReference type="Proteomes" id="UP000443843"/>
    </source>
</evidence>
<protein>
    <submittedName>
        <fullName evidence="2">DUF1761 family protein</fullName>
    </submittedName>
</protein>
<dbReference type="Pfam" id="PF08570">
    <property type="entry name" value="DUF1761"/>
    <property type="match status" value="1"/>
</dbReference>
<evidence type="ECO:0000313" key="2">
    <source>
        <dbReference type="EMBL" id="MWB76906.1"/>
    </source>
</evidence>
<dbReference type="RefSeq" id="WP_160381028.1">
    <property type="nucleotide sequence ID" value="NZ_WNXQ01000001.1"/>
</dbReference>
<feature type="transmembrane region" description="Helical" evidence="1">
    <location>
        <begin position="48"/>
        <end position="69"/>
    </location>
</feature>
<evidence type="ECO:0000256" key="1">
    <source>
        <dbReference type="SAM" id="Phobius"/>
    </source>
</evidence>
<keyword evidence="1" id="KW-1133">Transmembrane helix</keyword>
<feature type="transmembrane region" description="Helical" evidence="1">
    <location>
        <begin position="108"/>
        <end position="130"/>
    </location>
</feature>
<name>A0A844VYS6_9RHOB</name>
<feature type="transmembrane region" description="Helical" evidence="1">
    <location>
        <begin position="81"/>
        <end position="102"/>
    </location>
</feature>
<dbReference type="EMBL" id="WNXQ01000001">
    <property type="protein sequence ID" value="MWB76906.1"/>
    <property type="molecule type" value="Genomic_DNA"/>
</dbReference>
<proteinExistence type="predicted"/>
<feature type="transmembrane region" description="Helical" evidence="1">
    <location>
        <begin position="7"/>
        <end position="28"/>
    </location>
</feature>
<sequence length="131" mass="13512">MGFVEVLAAAAAGFAMGAVWYMTFSGVWLKATGLELDEKGQPVETGSYGPFVVAGIAMILVAGMMRHVFAMSGIDGAGESLVAGLGIGAFFITPWVAMNYAYAQRRPMLTIIDGGYSVLGAGVIGLVLGLV</sequence>
<keyword evidence="1" id="KW-0472">Membrane</keyword>
<gene>
    <name evidence="2" type="ORF">GLS40_02575</name>
</gene>
<keyword evidence="3" id="KW-1185">Reference proteome</keyword>
<dbReference type="InterPro" id="IPR013879">
    <property type="entry name" value="DUF1761"/>
</dbReference>
<comment type="caution">
    <text evidence="2">The sequence shown here is derived from an EMBL/GenBank/DDBJ whole genome shotgun (WGS) entry which is preliminary data.</text>
</comment>
<reference evidence="2 3" key="1">
    <citation type="submission" date="2019-11" db="EMBL/GenBank/DDBJ databases">
        <title>Pseudooceanicola pacifica sp. nov., isolated from deep-sea sediment of the Pacific Ocean.</title>
        <authorList>
            <person name="Lyu L."/>
        </authorList>
    </citation>
    <scope>NUCLEOTIDE SEQUENCE [LARGE SCALE GENOMIC DNA]</scope>
    <source>
        <strain evidence="2 3">216_PA32_1</strain>
    </source>
</reference>
<keyword evidence="1" id="KW-0812">Transmembrane</keyword>
<organism evidence="2 3">
    <name type="scientific">Pseudooceanicola pacificus</name>
    <dbReference type="NCBI Taxonomy" id="2676438"/>
    <lineage>
        <taxon>Bacteria</taxon>
        <taxon>Pseudomonadati</taxon>
        <taxon>Pseudomonadota</taxon>
        <taxon>Alphaproteobacteria</taxon>
        <taxon>Rhodobacterales</taxon>
        <taxon>Paracoccaceae</taxon>
        <taxon>Pseudooceanicola</taxon>
    </lineage>
</organism>
<dbReference type="AlphaFoldDB" id="A0A844VYS6"/>